<evidence type="ECO:0000256" key="1">
    <source>
        <dbReference type="ARBA" id="ARBA00005256"/>
    </source>
</evidence>
<dbReference type="InterPro" id="IPR035269">
    <property type="entry name" value="PSMD9"/>
</dbReference>
<reference evidence="9" key="2">
    <citation type="submission" date="2019-10" db="EMBL/GenBank/DDBJ databases">
        <authorList>
            <consortium name="NCBI Genome Project"/>
        </authorList>
    </citation>
    <scope>NUCLEOTIDE SEQUENCE</scope>
    <source>
        <strain evidence="9">NI907</strain>
    </source>
</reference>
<feature type="domain" description="PDZ" evidence="6">
    <location>
        <begin position="144"/>
        <end position="199"/>
    </location>
</feature>
<dbReference type="GO" id="GO:0070682">
    <property type="term" value="P:proteasome regulatory particle assembly"/>
    <property type="evidence" value="ECO:0007669"/>
    <property type="project" value="InterPro"/>
</dbReference>
<accession>A0A6P8B6F4</accession>
<reference evidence="9" key="3">
    <citation type="submission" date="2025-08" db="UniProtKB">
        <authorList>
            <consortium name="RefSeq"/>
        </authorList>
    </citation>
    <scope>IDENTIFICATION</scope>
    <source>
        <strain evidence="9">NI907</strain>
    </source>
</reference>
<name>A0A6P8B6F4_PYRGI</name>
<comment type="similarity">
    <text evidence="1">Belongs to the proteasome subunit p27 family.</text>
</comment>
<dbReference type="OrthoDB" id="72325at2759"/>
<feature type="compositionally biased region" description="Polar residues" evidence="5">
    <location>
        <begin position="118"/>
        <end position="130"/>
    </location>
</feature>
<evidence type="ECO:0000256" key="4">
    <source>
        <dbReference type="SAM" id="Coils"/>
    </source>
</evidence>
<feature type="coiled-coil region" evidence="4">
    <location>
        <begin position="28"/>
        <end position="55"/>
    </location>
</feature>
<keyword evidence="2" id="KW-0143">Chaperone</keyword>
<protein>
    <recommendedName>
        <fullName evidence="3">Probable 26S proteasome regulatory subunit p27</fullName>
    </recommendedName>
</protein>
<dbReference type="FunFam" id="2.30.42.10:FF:000107">
    <property type="entry name" value="26S proteasome non-ATPase regulatory subunit 9"/>
    <property type="match status" value="1"/>
</dbReference>
<dbReference type="Proteomes" id="UP000515153">
    <property type="component" value="Chromosome I"/>
</dbReference>
<evidence type="ECO:0000313" key="9">
    <source>
        <dbReference type="RefSeq" id="XP_030982730.1"/>
    </source>
</evidence>
<proteinExistence type="inferred from homology"/>
<dbReference type="RefSeq" id="XP_030982730.1">
    <property type="nucleotide sequence ID" value="XM_031126392.1"/>
</dbReference>
<evidence type="ECO:0000259" key="7">
    <source>
        <dbReference type="Pfam" id="PF18265"/>
    </source>
</evidence>
<dbReference type="InterPro" id="IPR036034">
    <property type="entry name" value="PDZ_sf"/>
</dbReference>
<feature type="region of interest" description="Disordered" evidence="5">
    <location>
        <begin position="1"/>
        <end position="22"/>
    </location>
</feature>
<dbReference type="KEGG" id="pgri:PgNI_06368"/>
<evidence type="ECO:0000256" key="3">
    <source>
        <dbReference type="ARBA" id="ARBA00068021"/>
    </source>
</evidence>
<evidence type="ECO:0000256" key="2">
    <source>
        <dbReference type="ARBA" id="ARBA00023186"/>
    </source>
</evidence>
<dbReference type="Gene3D" id="6.10.140.1710">
    <property type="match status" value="1"/>
</dbReference>
<dbReference type="Pfam" id="PF17820">
    <property type="entry name" value="PDZ_6"/>
    <property type="match status" value="1"/>
</dbReference>
<evidence type="ECO:0000259" key="6">
    <source>
        <dbReference type="Pfam" id="PF17820"/>
    </source>
</evidence>
<organism evidence="8 9">
    <name type="scientific">Pyricularia grisea</name>
    <name type="common">Crabgrass-specific blast fungus</name>
    <name type="synonym">Magnaporthe grisea</name>
    <dbReference type="NCBI Taxonomy" id="148305"/>
    <lineage>
        <taxon>Eukaryota</taxon>
        <taxon>Fungi</taxon>
        <taxon>Dikarya</taxon>
        <taxon>Ascomycota</taxon>
        <taxon>Pezizomycotina</taxon>
        <taxon>Sordariomycetes</taxon>
        <taxon>Sordariomycetidae</taxon>
        <taxon>Magnaporthales</taxon>
        <taxon>Pyriculariaceae</taxon>
        <taxon>Pyricularia</taxon>
    </lineage>
</organism>
<dbReference type="Pfam" id="PF18265">
    <property type="entry name" value="Nas2_N"/>
    <property type="match status" value="1"/>
</dbReference>
<feature type="domain" description="Nas2 N-terminal" evidence="7">
    <location>
        <begin position="29"/>
        <end position="106"/>
    </location>
</feature>
<dbReference type="GO" id="GO:0005634">
    <property type="term" value="C:nucleus"/>
    <property type="evidence" value="ECO:0007669"/>
    <property type="project" value="TreeGrafter"/>
</dbReference>
<gene>
    <name evidence="9" type="ORF">PgNI_06368</name>
</gene>
<dbReference type="PANTHER" id="PTHR12651:SF1">
    <property type="entry name" value="26S PROTEASOME NON-ATPASE REGULATORY SUBUNIT 9"/>
    <property type="match status" value="1"/>
</dbReference>
<feature type="region of interest" description="Disordered" evidence="5">
    <location>
        <begin position="110"/>
        <end position="131"/>
    </location>
</feature>
<sequence>MDNLHAPTIPSGPTSAPTANGRAGHLTITELQRKKDNLEAELKALGSVLESHNVDMNTNLLTPDGFPRADIDVPQIRTTRARIIHLRNDYKDLMATIEKQLHEHFASLNDEEEEDISTNRQQEQQASQLRDSVPETLALPFAKVNSVVDNSPADSAGLKAGDLVRNFGYVNRENHDGLKKVAECVQGNEGQTIIVKVLRSAGSGQHQELQLSLRPRRDWGGRGLLGCHIIPI</sequence>
<reference evidence="8 9" key="1">
    <citation type="journal article" date="2019" name="Mol. Biol. Evol.">
        <title>Blast fungal genomes show frequent chromosomal changes, gene gains and losses, and effector gene turnover.</title>
        <authorList>
            <person name="Gomez Luciano L.B."/>
            <person name="Jason Tsai I."/>
            <person name="Chuma I."/>
            <person name="Tosa Y."/>
            <person name="Chen Y.H."/>
            <person name="Li J.Y."/>
            <person name="Li M.Y."/>
            <person name="Jade Lu M.Y."/>
            <person name="Nakayashiki H."/>
            <person name="Li W.H."/>
        </authorList>
    </citation>
    <scope>NUCLEOTIDE SEQUENCE [LARGE SCALE GENOMIC DNA]</scope>
    <source>
        <strain evidence="8 9">NI907</strain>
    </source>
</reference>
<keyword evidence="4" id="KW-0175">Coiled coil</keyword>
<dbReference type="AlphaFoldDB" id="A0A6P8B6F4"/>
<dbReference type="Gene3D" id="2.30.42.10">
    <property type="match status" value="1"/>
</dbReference>
<dbReference type="GeneID" id="41961301"/>
<evidence type="ECO:0000313" key="8">
    <source>
        <dbReference type="Proteomes" id="UP000515153"/>
    </source>
</evidence>
<dbReference type="SUPFAM" id="SSF50156">
    <property type="entry name" value="PDZ domain-like"/>
    <property type="match status" value="1"/>
</dbReference>
<dbReference type="GO" id="GO:0005737">
    <property type="term" value="C:cytoplasm"/>
    <property type="evidence" value="ECO:0007669"/>
    <property type="project" value="TreeGrafter"/>
</dbReference>
<keyword evidence="8" id="KW-1185">Reference proteome</keyword>
<evidence type="ECO:0000256" key="5">
    <source>
        <dbReference type="SAM" id="MobiDB-lite"/>
    </source>
</evidence>
<dbReference type="InterPro" id="IPR040815">
    <property type="entry name" value="Nas2_N"/>
</dbReference>
<dbReference type="PANTHER" id="PTHR12651">
    <property type="entry name" value="26S PROTEASOME NON-ATPASE REGULATORY SUBUNIT 9"/>
    <property type="match status" value="1"/>
</dbReference>
<dbReference type="InterPro" id="IPR041489">
    <property type="entry name" value="PDZ_6"/>
</dbReference>